<dbReference type="Pfam" id="PF02743">
    <property type="entry name" value="dCache_1"/>
    <property type="match status" value="1"/>
</dbReference>
<keyword evidence="4 10" id="KW-0812">Transmembrane</keyword>
<dbReference type="Proteomes" id="UP000254920">
    <property type="component" value="Unassembled WGS sequence"/>
</dbReference>
<evidence type="ECO:0000256" key="4">
    <source>
        <dbReference type="ARBA" id="ARBA00022692"/>
    </source>
</evidence>
<dbReference type="GO" id="GO:0006935">
    <property type="term" value="P:chemotaxis"/>
    <property type="evidence" value="ECO:0007669"/>
    <property type="project" value="UniProtKB-KW"/>
</dbReference>
<dbReference type="SUPFAM" id="SSF58104">
    <property type="entry name" value="Methyl-accepting chemotaxis protein (MCP) signaling domain"/>
    <property type="match status" value="1"/>
</dbReference>
<dbReference type="PANTHER" id="PTHR32089">
    <property type="entry name" value="METHYL-ACCEPTING CHEMOTAXIS PROTEIN MCPB"/>
    <property type="match status" value="1"/>
</dbReference>
<evidence type="ECO:0000313" key="12">
    <source>
        <dbReference type="EMBL" id="SUX10829.1"/>
    </source>
</evidence>
<name>A0A381DJH3_9BACT</name>
<feature type="domain" description="Methyl-accepting transducer" evidence="11">
    <location>
        <begin position="446"/>
        <end position="662"/>
    </location>
</feature>
<dbReference type="SUPFAM" id="SSF103190">
    <property type="entry name" value="Sensory domain-like"/>
    <property type="match status" value="1"/>
</dbReference>
<dbReference type="InterPro" id="IPR029151">
    <property type="entry name" value="Sensor-like_sf"/>
</dbReference>
<keyword evidence="5 10" id="KW-1133">Transmembrane helix</keyword>
<evidence type="ECO:0000256" key="5">
    <source>
        <dbReference type="ARBA" id="ARBA00022989"/>
    </source>
</evidence>
<dbReference type="OrthoDB" id="5348717at2"/>
<dbReference type="EC" id="6.3.2.8" evidence="12"/>
<dbReference type="PROSITE" id="PS50111">
    <property type="entry name" value="CHEMOTAXIS_TRANSDUC_2"/>
    <property type="match status" value="1"/>
</dbReference>
<evidence type="ECO:0000256" key="10">
    <source>
        <dbReference type="SAM" id="Phobius"/>
    </source>
</evidence>
<keyword evidence="2" id="KW-1003">Cell membrane</keyword>
<evidence type="ECO:0000256" key="2">
    <source>
        <dbReference type="ARBA" id="ARBA00022475"/>
    </source>
</evidence>
<dbReference type="EMBL" id="UFVD01000001">
    <property type="protein sequence ID" value="SUX10829.1"/>
    <property type="molecule type" value="Genomic_DNA"/>
</dbReference>
<dbReference type="InterPro" id="IPR004089">
    <property type="entry name" value="MCPsignal_dom"/>
</dbReference>
<evidence type="ECO:0000256" key="7">
    <source>
        <dbReference type="ARBA" id="ARBA00023224"/>
    </source>
</evidence>
<evidence type="ECO:0000256" key="6">
    <source>
        <dbReference type="ARBA" id="ARBA00023136"/>
    </source>
</evidence>
<dbReference type="SMART" id="SM00283">
    <property type="entry name" value="MA"/>
    <property type="match status" value="1"/>
</dbReference>
<dbReference type="GO" id="GO:0004888">
    <property type="term" value="F:transmembrane signaling receptor activity"/>
    <property type="evidence" value="ECO:0007669"/>
    <property type="project" value="InterPro"/>
</dbReference>
<evidence type="ECO:0000256" key="1">
    <source>
        <dbReference type="ARBA" id="ARBA00004651"/>
    </source>
</evidence>
<keyword evidence="12" id="KW-0436">Ligase</keyword>
<evidence type="ECO:0000256" key="3">
    <source>
        <dbReference type="ARBA" id="ARBA00022500"/>
    </source>
</evidence>
<gene>
    <name evidence="12" type="primary">mcpB_4</name>
    <name evidence="12" type="ORF">NCTC12475_01040</name>
</gene>
<dbReference type="PANTHER" id="PTHR32089:SF112">
    <property type="entry name" value="LYSOZYME-LIKE PROTEIN-RELATED"/>
    <property type="match status" value="1"/>
</dbReference>
<keyword evidence="6 10" id="KW-0472">Membrane</keyword>
<evidence type="ECO:0000313" key="13">
    <source>
        <dbReference type="Proteomes" id="UP000254920"/>
    </source>
</evidence>
<organism evidence="12 13">
    <name type="scientific">Campylobacter sputorum subsp. sputorum</name>
    <dbReference type="NCBI Taxonomy" id="32024"/>
    <lineage>
        <taxon>Bacteria</taxon>
        <taxon>Pseudomonadati</taxon>
        <taxon>Campylobacterota</taxon>
        <taxon>Epsilonproteobacteria</taxon>
        <taxon>Campylobacterales</taxon>
        <taxon>Campylobacteraceae</taxon>
        <taxon>Campylobacter</taxon>
    </lineage>
</organism>
<evidence type="ECO:0000256" key="8">
    <source>
        <dbReference type="ARBA" id="ARBA00029447"/>
    </source>
</evidence>
<dbReference type="InterPro" id="IPR033479">
    <property type="entry name" value="dCache_1"/>
</dbReference>
<reference evidence="12 13" key="1">
    <citation type="submission" date="2018-06" db="EMBL/GenBank/DDBJ databases">
        <authorList>
            <consortium name="Pathogen Informatics"/>
            <person name="Doyle S."/>
        </authorList>
    </citation>
    <scope>NUCLEOTIDE SEQUENCE [LARGE SCALE GENOMIC DNA]</scope>
    <source>
        <strain evidence="12 13">NCTC12475</strain>
    </source>
</reference>
<keyword evidence="7 9" id="KW-0807">Transducer</keyword>
<dbReference type="AlphaFoldDB" id="A0A381DJH3"/>
<dbReference type="PRINTS" id="PR00260">
    <property type="entry name" value="CHEMTRNSDUCR"/>
</dbReference>
<evidence type="ECO:0000256" key="9">
    <source>
        <dbReference type="PROSITE-ProRule" id="PRU00284"/>
    </source>
</evidence>
<dbReference type="GO" id="GO:0007165">
    <property type="term" value="P:signal transduction"/>
    <property type="evidence" value="ECO:0007669"/>
    <property type="project" value="UniProtKB-KW"/>
</dbReference>
<feature type="transmembrane region" description="Helical" evidence="10">
    <location>
        <begin position="297"/>
        <end position="318"/>
    </location>
</feature>
<keyword evidence="13" id="KW-1185">Reference proteome</keyword>
<dbReference type="Gene3D" id="1.10.287.950">
    <property type="entry name" value="Methyl-accepting chemotaxis protein"/>
    <property type="match status" value="1"/>
</dbReference>
<dbReference type="CDD" id="cd12913">
    <property type="entry name" value="PDC1_MCP_like"/>
    <property type="match status" value="1"/>
</dbReference>
<dbReference type="Pfam" id="PF00015">
    <property type="entry name" value="MCPsignal"/>
    <property type="match status" value="1"/>
</dbReference>
<evidence type="ECO:0000259" key="11">
    <source>
        <dbReference type="PROSITE" id="PS50111"/>
    </source>
</evidence>
<sequence>MLRKVSSRVSFIVFCLLTTAFIVFSTINYNFVKNLYIDMGESGNSSYSGITKILVEQFVGEKINVVNSFYNYLLENPNLLYDRDMLKEKLISSALTSGLNEFYIGFESDGSLHDVVTEDGKKFEFVYKDMQNLSYDARSRGWYKDAVKNGKLTFSQPYLSSTGFPCVTISIPITIQGKLIGVFAGDIFLDSLNKKLGSIKSSTTSMVSLVDIQLKNFVSHARKDMIMSDNPEVKQIATNFINFYNKDGNKPFEFEFKGDKRVAACEKYEAANWLICSANSMSDYDSTLSYIIKSQSVTSTIFIILIVSILTFIITRALKPISIIQSGLNNVFKFINHESKDANTINVKTKDEFGAMAKAINENIEKTKKNLSDEEIFIKQADTFVDKIKEGDFLASFEANSSNPALNTLKEAFIELQETLNSLIADDGNNILALLKSFQNKDFSAHIDDNGVIAKGVNTLGAEISSMLKQNLSQAESLQQKSDLLSKAVDQITASAKKQASSLEESAAAVEEMSSSMNSINQKTTEVIAQSEEIKNVITIIKDISEQTNLLALNAAIEAARAGEAGRGFAVVADEVRKLAEKTGKSLTEIEANVNVLTQSINEMSESIREQTEAISMINNSVADVDALTKENVNIANNTFTITKELDTMSKDIVDSVRKNKF</sequence>
<accession>A0A381DJH3</accession>
<dbReference type="InterPro" id="IPR004090">
    <property type="entry name" value="Chemotax_Me-accpt_rcpt"/>
</dbReference>
<dbReference type="Gene3D" id="3.30.450.20">
    <property type="entry name" value="PAS domain"/>
    <property type="match status" value="2"/>
</dbReference>
<proteinExistence type="inferred from homology"/>
<comment type="similarity">
    <text evidence="8">Belongs to the methyl-accepting chemotaxis (MCP) protein family.</text>
</comment>
<comment type="subcellular location">
    <subcellularLocation>
        <location evidence="1">Cell membrane</location>
        <topology evidence="1">Multi-pass membrane protein</topology>
    </subcellularLocation>
</comment>
<protein>
    <submittedName>
        <fullName evidence="12">UDP-N-acetylmuramate--L-alanine ligase</fullName>
        <ecNumber evidence="12">6.3.2.8</ecNumber>
    </submittedName>
</protein>
<dbReference type="GO" id="GO:0008763">
    <property type="term" value="F:UDP-N-acetylmuramate-L-alanine ligase activity"/>
    <property type="evidence" value="ECO:0007669"/>
    <property type="project" value="UniProtKB-EC"/>
</dbReference>
<dbReference type="GO" id="GO:0005886">
    <property type="term" value="C:plasma membrane"/>
    <property type="evidence" value="ECO:0007669"/>
    <property type="project" value="UniProtKB-SubCell"/>
</dbReference>
<keyword evidence="3" id="KW-0145">Chemotaxis</keyword>